<reference evidence="2" key="1">
    <citation type="submission" date="2017-07" db="EMBL/GenBank/DDBJ databases">
        <title>Taro Niue Genome Assembly and Annotation.</title>
        <authorList>
            <person name="Atibalentja N."/>
            <person name="Keating K."/>
            <person name="Fields C.J."/>
        </authorList>
    </citation>
    <scope>NUCLEOTIDE SEQUENCE</scope>
    <source>
        <strain evidence="2">Niue_2</strain>
        <tissue evidence="2">Leaf</tissue>
    </source>
</reference>
<dbReference type="InterPro" id="IPR019557">
    <property type="entry name" value="AminoTfrase-like_pln_mobile"/>
</dbReference>
<comment type="caution">
    <text evidence="2">The sequence shown here is derived from an EMBL/GenBank/DDBJ whole genome shotgun (WGS) entry which is preliminary data.</text>
</comment>
<dbReference type="AlphaFoldDB" id="A0A843UYY9"/>
<dbReference type="EMBL" id="NMUH01000928">
    <property type="protein sequence ID" value="MQL86804.1"/>
    <property type="molecule type" value="Genomic_DNA"/>
</dbReference>
<proteinExistence type="predicted"/>
<accession>A0A843UYY9</accession>
<evidence type="ECO:0000259" key="1">
    <source>
        <dbReference type="Pfam" id="PF10536"/>
    </source>
</evidence>
<dbReference type="Pfam" id="PF10536">
    <property type="entry name" value="PMD"/>
    <property type="match status" value="1"/>
</dbReference>
<evidence type="ECO:0000313" key="2">
    <source>
        <dbReference type="EMBL" id="MQL86804.1"/>
    </source>
</evidence>
<keyword evidence="3" id="KW-1185">Reference proteome</keyword>
<dbReference type="OrthoDB" id="693110at2759"/>
<dbReference type="PANTHER" id="PTHR46033">
    <property type="entry name" value="PROTEIN MAIN-LIKE 2"/>
    <property type="match status" value="1"/>
</dbReference>
<name>A0A843UYY9_COLES</name>
<dbReference type="InterPro" id="IPR044824">
    <property type="entry name" value="MAIN-like"/>
</dbReference>
<gene>
    <name evidence="2" type="ORF">Taro_019338</name>
</gene>
<dbReference type="Proteomes" id="UP000652761">
    <property type="component" value="Unassembled WGS sequence"/>
</dbReference>
<dbReference type="PANTHER" id="PTHR46033:SF8">
    <property type="entry name" value="PROTEIN MAINTENANCE OF MERISTEMS-LIKE"/>
    <property type="match status" value="1"/>
</dbReference>
<feature type="domain" description="Aminotransferase-like plant mobile" evidence="1">
    <location>
        <begin position="74"/>
        <end position="135"/>
    </location>
</feature>
<dbReference type="GO" id="GO:0010073">
    <property type="term" value="P:meristem maintenance"/>
    <property type="evidence" value="ECO:0007669"/>
    <property type="project" value="InterPro"/>
</dbReference>
<organism evidence="2 3">
    <name type="scientific">Colocasia esculenta</name>
    <name type="common">Wild taro</name>
    <name type="synonym">Arum esculentum</name>
    <dbReference type="NCBI Taxonomy" id="4460"/>
    <lineage>
        <taxon>Eukaryota</taxon>
        <taxon>Viridiplantae</taxon>
        <taxon>Streptophyta</taxon>
        <taxon>Embryophyta</taxon>
        <taxon>Tracheophyta</taxon>
        <taxon>Spermatophyta</taxon>
        <taxon>Magnoliopsida</taxon>
        <taxon>Liliopsida</taxon>
        <taxon>Araceae</taxon>
        <taxon>Aroideae</taxon>
        <taxon>Colocasieae</taxon>
        <taxon>Colocasia</taxon>
    </lineage>
</organism>
<evidence type="ECO:0000313" key="3">
    <source>
        <dbReference type="Proteomes" id="UP000652761"/>
    </source>
</evidence>
<protein>
    <recommendedName>
        <fullName evidence="1">Aminotransferase-like plant mobile domain-containing protein</fullName>
    </recommendedName>
</protein>
<sequence length="139" mass="16086">MREMYGMNHMTTLYLQIITHGPIDTSVLYAQERHRSQLVYSGQETEVLKCWEHYRSLGGWPVDPRIVDYVYRAGLFYLTQVQWIRLDWALTTALAERWRSETLTFHLKHGETTITLQDVAVLMGLPIDGDAVIGNTSLD</sequence>